<feature type="non-terminal residue" evidence="5">
    <location>
        <position position="433"/>
    </location>
</feature>
<keyword evidence="2" id="KW-0539">Nucleus</keyword>
<dbReference type="SUPFAM" id="SSF47095">
    <property type="entry name" value="HMG-box"/>
    <property type="match status" value="1"/>
</dbReference>
<feature type="DNA-binding region" description="HMG box" evidence="2">
    <location>
        <begin position="44"/>
        <end position="112"/>
    </location>
</feature>
<dbReference type="InterPro" id="IPR009071">
    <property type="entry name" value="HMG_box_dom"/>
</dbReference>
<dbReference type="Pfam" id="PF00505">
    <property type="entry name" value="HMG_box"/>
    <property type="match status" value="1"/>
</dbReference>
<accession>A0ABS2XVU1</accession>
<protein>
    <submittedName>
        <fullName evidence="5">SX17A factor</fullName>
    </submittedName>
</protein>
<dbReference type="Proteomes" id="UP001166093">
    <property type="component" value="Unassembled WGS sequence"/>
</dbReference>
<feature type="domain" description="HMG box" evidence="4">
    <location>
        <begin position="44"/>
        <end position="112"/>
    </location>
</feature>
<evidence type="ECO:0000256" key="2">
    <source>
        <dbReference type="PROSITE-ProRule" id="PRU00267"/>
    </source>
</evidence>
<organism evidence="5 6">
    <name type="scientific">Polyodon spathula</name>
    <name type="common">North American paddlefish</name>
    <name type="synonym">Squalus spathula</name>
    <dbReference type="NCBI Taxonomy" id="7913"/>
    <lineage>
        <taxon>Eukaryota</taxon>
        <taxon>Metazoa</taxon>
        <taxon>Chordata</taxon>
        <taxon>Craniata</taxon>
        <taxon>Vertebrata</taxon>
        <taxon>Euteleostomi</taxon>
        <taxon>Actinopterygii</taxon>
        <taxon>Chondrostei</taxon>
        <taxon>Acipenseriformes</taxon>
        <taxon>Polyodontidae</taxon>
        <taxon>Polyodon</taxon>
    </lineage>
</organism>
<dbReference type="SMART" id="SM00398">
    <property type="entry name" value="HMG"/>
    <property type="match status" value="1"/>
</dbReference>
<dbReference type="PANTHER" id="PTHR10270:SF11">
    <property type="entry name" value="CASANOVA"/>
    <property type="match status" value="1"/>
</dbReference>
<evidence type="ECO:0000256" key="3">
    <source>
        <dbReference type="SAM" id="MobiDB-lite"/>
    </source>
</evidence>
<dbReference type="CDD" id="cd22032">
    <property type="entry name" value="HMG-box_SoxF"/>
    <property type="match status" value="1"/>
</dbReference>
<proteinExistence type="predicted"/>
<dbReference type="PANTHER" id="PTHR10270">
    <property type="entry name" value="SOX TRANSCRIPTION FACTOR"/>
    <property type="match status" value="1"/>
</dbReference>
<dbReference type="Gene3D" id="3.30.420.10">
    <property type="entry name" value="Ribonuclease H-like superfamily/Ribonuclease H"/>
    <property type="match status" value="1"/>
</dbReference>
<name>A0ABS2XVU1_POLSP</name>
<dbReference type="PROSITE" id="PS50118">
    <property type="entry name" value="HMG_BOX_2"/>
    <property type="match status" value="1"/>
</dbReference>
<comment type="caution">
    <text evidence="5">The sequence shown here is derived from an EMBL/GenBank/DDBJ whole genome shotgun (WGS) entry which is preliminary data.</text>
</comment>
<dbReference type="InterPro" id="IPR036910">
    <property type="entry name" value="HMG_box_dom_sf"/>
</dbReference>
<dbReference type="Pfam" id="PF13358">
    <property type="entry name" value="DDE_3"/>
    <property type="match status" value="1"/>
</dbReference>
<evidence type="ECO:0000313" key="5">
    <source>
        <dbReference type="EMBL" id="MBN3278249.1"/>
    </source>
</evidence>
<dbReference type="InterPro" id="IPR036397">
    <property type="entry name" value="RNaseH_sf"/>
</dbReference>
<dbReference type="InterPro" id="IPR038717">
    <property type="entry name" value="Tc1-like_DDE_dom"/>
</dbReference>
<dbReference type="InterPro" id="IPR050140">
    <property type="entry name" value="SRY-related_HMG-box_TF-like"/>
</dbReference>
<evidence type="ECO:0000259" key="4">
    <source>
        <dbReference type="PROSITE" id="PS50118"/>
    </source>
</evidence>
<feature type="non-terminal residue" evidence="5">
    <location>
        <position position="1"/>
    </location>
</feature>
<feature type="compositionally biased region" description="Low complexity" evidence="3">
    <location>
        <begin position="11"/>
        <end position="20"/>
    </location>
</feature>
<dbReference type="Gene3D" id="1.10.30.10">
    <property type="entry name" value="High mobility group box domain"/>
    <property type="match status" value="1"/>
</dbReference>
<sequence length="433" mass="50132">MQRFSPETTDGDSGWSSSSSPDRDNMIDRCSSPDVKNIASEPRVRRPMNAFIVWAKEERRRLAHLNPDLENTDLSKILGKSWKAMSLAEKRPFMQEAERLRVQHMQNHPNYKYRPRRKKQFKKSKKAQALEMERARNNCEENVSAKHHNLSYLIQSQGQQIPPYMQLQGTSNVCFETYSLLTPQAPPEQIIEANAVFLPPQVDQCSWKPCGNQLNAGFSFMDSYVEQYQRELLGLAALWFLRLVCVPMSVSHAALFLPSVHQALQLTNCPLLKTESFYQPRATVAHEAGLTCHRCAQICLCEGRMNQAKYKVVLEENLLPSALTMFPNSEDWFFQQDNAPCHTARSIKVWMEDHQIKTLSWPAQSPDLNPIENLWNVIKRKMDGHKPSNKAELLEFLRQEWHKVTQHQCERLVESMPRRMKAVLENQGYSTKY</sequence>
<evidence type="ECO:0000313" key="6">
    <source>
        <dbReference type="Proteomes" id="UP001166093"/>
    </source>
</evidence>
<evidence type="ECO:0000256" key="1">
    <source>
        <dbReference type="ARBA" id="ARBA00023125"/>
    </source>
</evidence>
<feature type="region of interest" description="Disordered" evidence="3">
    <location>
        <begin position="1"/>
        <end position="41"/>
    </location>
</feature>
<reference evidence="5" key="1">
    <citation type="journal article" date="2021" name="Cell">
        <title>Tracing the genetic footprints of vertebrate landing in non-teleost ray-finned fishes.</title>
        <authorList>
            <person name="Bi X."/>
            <person name="Wang K."/>
            <person name="Yang L."/>
            <person name="Pan H."/>
            <person name="Jiang H."/>
            <person name="Wei Q."/>
            <person name="Fang M."/>
            <person name="Yu H."/>
            <person name="Zhu C."/>
            <person name="Cai Y."/>
            <person name="He Y."/>
            <person name="Gan X."/>
            <person name="Zeng H."/>
            <person name="Yu D."/>
            <person name="Zhu Y."/>
            <person name="Jiang H."/>
            <person name="Qiu Q."/>
            <person name="Yang H."/>
            <person name="Zhang Y.E."/>
            <person name="Wang W."/>
            <person name="Zhu M."/>
            <person name="He S."/>
            <person name="Zhang G."/>
        </authorList>
    </citation>
    <scope>NUCLEOTIDE SEQUENCE</scope>
    <source>
        <strain evidence="5">Pddl_001</strain>
    </source>
</reference>
<keyword evidence="1 2" id="KW-0238">DNA-binding</keyword>
<dbReference type="EMBL" id="JAAWVQ010078021">
    <property type="protein sequence ID" value="MBN3278249.1"/>
    <property type="molecule type" value="Genomic_DNA"/>
</dbReference>
<gene>
    <name evidence="5" type="primary">Sox17a_0</name>
    <name evidence="5" type="ORF">GTO93_0020203</name>
</gene>
<keyword evidence="6" id="KW-1185">Reference proteome</keyword>